<dbReference type="EMBL" id="JACSNV010000006">
    <property type="protein sequence ID" value="MBM6877608.1"/>
    <property type="molecule type" value="Genomic_DNA"/>
</dbReference>
<proteinExistence type="predicted"/>
<comment type="caution">
    <text evidence="1">The sequence shown here is derived from an EMBL/GenBank/DDBJ whole genome shotgun (WGS) entry which is preliminary data.</text>
</comment>
<name>A0ABS2GA04_9FIRM</name>
<organism evidence="1 2">
    <name type="scientific">Anaerotignum lactatifermentans</name>
    <dbReference type="NCBI Taxonomy" id="160404"/>
    <lineage>
        <taxon>Bacteria</taxon>
        <taxon>Bacillati</taxon>
        <taxon>Bacillota</taxon>
        <taxon>Clostridia</taxon>
        <taxon>Lachnospirales</taxon>
        <taxon>Anaerotignaceae</taxon>
        <taxon>Anaerotignum</taxon>
    </lineage>
</organism>
<sequence>MAKREPVLDFEQSRKRVVDFFGCDSDFFIKPLLDLEWTVKESEDFFFLSYWTKEGKKVDAVVVKKGGQPLIYKTKDYTMVVAIDCVKIGFVFRNGKNIMAEETESL</sequence>
<reference evidence="1 2" key="1">
    <citation type="journal article" date="2021" name="Sci. Rep.">
        <title>The distribution of antibiotic resistance genes in chicken gut microbiota commensals.</title>
        <authorList>
            <person name="Juricova H."/>
            <person name="Matiasovicova J."/>
            <person name="Kubasova T."/>
            <person name="Cejkova D."/>
            <person name="Rychlik I."/>
        </authorList>
    </citation>
    <scope>NUCLEOTIDE SEQUENCE [LARGE SCALE GENOMIC DNA]</scope>
    <source>
        <strain evidence="1 2">An431b</strain>
    </source>
</reference>
<dbReference type="Proteomes" id="UP000729290">
    <property type="component" value="Unassembled WGS sequence"/>
</dbReference>
<protein>
    <submittedName>
        <fullName evidence="1">Uncharacterized protein</fullName>
    </submittedName>
</protein>
<gene>
    <name evidence="1" type="ORF">H9X83_05480</name>
</gene>
<dbReference type="RefSeq" id="WP_205132578.1">
    <property type="nucleotide sequence ID" value="NZ_JACSNT010000002.1"/>
</dbReference>
<accession>A0ABS2GA04</accession>
<evidence type="ECO:0000313" key="1">
    <source>
        <dbReference type="EMBL" id="MBM6877608.1"/>
    </source>
</evidence>
<evidence type="ECO:0000313" key="2">
    <source>
        <dbReference type="Proteomes" id="UP000729290"/>
    </source>
</evidence>
<keyword evidence="2" id="KW-1185">Reference proteome</keyword>